<protein>
    <submittedName>
        <fullName evidence="3">Str. FM013</fullName>
    </submittedName>
</protein>
<feature type="coiled-coil region" evidence="1">
    <location>
        <begin position="25"/>
        <end position="52"/>
    </location>
</feature>
<feature type="region of interest" description="Disordered" evidence="2">
    <location>
        <begin position="444"/>
        <end position="477"/>
    </location>
</feature>
<evidence type="ECO:0000256" key="2">
    <source>
        <dbReference type="SAM" id="MobiDB-lite"/>
    </source>
</evidence>
<feature type="coiled-coil region" evidence="1">
    <location>
        <begin position="78"/>
        <end position="168"/>
    </location>
</feature>
<feature type="compositionally biased region" description="Basic residues" evidence="2">
    <location>
        <begin position="448"/>
        <end position="457"/>
    </location>
</feature>
<proteinExistence type="predicted"/>
<gene>
    <name evidence="3" type="ORF">PCAMFM013_S064g000010</name>
</gene>
<sequence length="477" mass="54105">MLASSPESQTVSAILGEIAYQCEQVHARDKELKKAQDQVLDLKERKRVAIEEMFAANKGEKAKQKDALDRVESLCASVNQKDKRLTEYSKEVQGLRQQIDSIKSSYSLELDKVSQSAKDISTLQQNLKEKDKTINRMKTAGSSLKSMFSSAQKNIEELGAEKASLDQALQASQGPTPKPRKLHYLWVFASSEVFAILREDLDEEVLKVCLYLNPLSDYIHSSFDQKDKSIWDKLRKENTKIAQNNIPLVPLNSLEAKGMRLAMTMAILSRELCKYIFRPNYLLPDDSEIQGVLSHLAEDNTEKESFCRRVLLSIDHSAEERIRQTRIQTVIRNVSSYLWALLSETQHDSIRISIEKIRHETEFELVDFEIADCEPFHFPGDSALLDRQDQGARDMNILTVFPCISLVKDGGRDPLTHLIQLRSSQKLFVAAEHEASQMTTSVVVPRRSSTRSRRKSIAHNTDRPNGASFLEGKSPQP</sequence>
<organism evidence="3 4">
    <name type="scientific">Penicillium camemberti (strain FM 013)</name>
    <dbReference type="NCBI Taxonomy" id="1429867"/>
    <lineage>
        <taxon>Eukaryota</taxon>
        <taxon>Fungi</taxon>
        <taxon>Dikarya</taxon>
        <taxon>Ascomycota</taxon>
        <taxon>Pezizomycotina</taxon>
        <taxon>Eurotiomycetes</taxon>
        <taxon>Eurotiomycetidae</taxon>
        <taxon>Eurotiales</taxon>
        <taxon>Aspergillaceae</taxon>
        <taxon>Penicillium</taxon>
    </lineage>
</organism>
<keyword evidence="1" id="KW-0175">Coiled coil</keyword>
<name>A0A0G4PXP4_PENC3</name>
<dbReference type="Proteomes" id="UP000053732">
    <property type="component" value="Unassembled WGS sequence"/>
</dbReference>
<keyword evidence="4" id="KW-1185">Reference proteome</keyword>
<dbReference type="Gene3D" id="1.10.287.1490">
    <property type="match status" value="1"/>
</dbReference>
<dbReference type="EMBL" id="HG793197">
    <property type="protein sequence ID" value="CRL30936.1"/>
    <property type="molecule type" value="Genomic_DNA"/>
</dbReference>
<evidence type="ECO:0000313" key="3">
    <source>
        <dbReference type="EMBL" id="CRL30936.1"/>
    </source>
</evidence>
<dbReference type="AlphaFoldDB" id="A0A0G4PXP4"/>
<reference evidence="3 4" key="1">
    <citation type="journal article" date="2014" name="Nat. Commun.">
        <title>Multiple recent horizontal transfers of a large genomic region in cheese making fungi.</title>
        <authorList>
            <person name="Cheeseman K."/>
            <person name="Ropars J."/>
            <person name="Renault P."/>
            <person name="Dupont J."/>
            <person name="Gouzy J."/>
            <person name="Branca A."/>
            <person name="Abraham A.L."/>
            <person name="Ceppi M."/>
            <person name="Conseiller E."/>
            <person name="Debuchy R."/>
            <person name="Malagnac F."/>
            <person name="Goarin A."/>
            <person name="Silar P."/>
            <person name="Lacoste S."/>
            <person name="Sallet E."/>
            <person name="Bensimon A."/>
            <person name="Giraud T."/>
            <person name="Brygoo Y."/>
        </authorList>
    </citation>
    <scope>NUCLEOTIDE SEQUENCE [LARGE SCALE GENOMIC DNA]</scope>
    <source>
        <strain evidence="4">FM 013</strain>
    </source>
</reference>
<evidence type="ECO:0000256" key="1">
    <source>
        <dbReference type="SAM" id="Coils"/>
    </source>
</evidence>
<accession>A0A0G4PXP4</accession>
<evidence type="ECO:0000313" key="4">
    <source>
        <dbReference type="Proteomes" id="UP000053732"/>
    </source>
</evidence>